<reference evidence="4 5" key="1">
    <citation type="submission" date="2020-08" db="EMBL/GenBank/DDBJ databases">
        <title>Plant Genome Project.</title>
        <authorList>
            <person name="Zhang R.-G."/>
        </authorList>
    </citation>
    <scope>NUCLEOTIDE SEQUENCE [LARGE SCALE GENOMIC DNA]</scope>
    <source>
        <tissue evidence="4">Rhizome</tissue>
    </source>
</reference>
<feature type="transmembrane region" description="Helical" evidence="1">
    <location>
        <begin position="184"/>
        <end position="204"/>
    </location>
</feature>
<sequence>MLHNFAGNIEMYGILDSIALGPIEAQISKNSTMVGVGMSMEGIEQNPIVYDLMSEMAFHHKPVNVKVNFIFSLMPISCACYILPHLSRLMLNYVILLSFLLSCLYHSIKEDKDSTFVVDLKLYSGWSSQHRMAETSVRIGDFSEILEVWVDQYASRRYGKNVSGLQEAWQILYHTLYNCTDGAYVSWFIVCFGCFGYSPDFLFVTKL</sequence>
<dbReference type="Gene3D" id="1.20.120.670">
    <property type="entry name" value="N-acetyl-b-d-glucoasminidase"/>
    <property type="match status" value="1"/>
</dbReference>
<keyword evidence="5" id="KW-1185">Reference proteome</keyword>
<keyword evidence="1" id="KW-1133">Transmembrane helix</keyword>
<feature type="transmembrane region" description="Helical" evidence="1">
    <location>
        <begin position="63"/>
        <end position="83"/>
    </location>
</feature>
<dbReference type="Pfam" id="PF05089">
    <property type="entry name" value="NAGLU"/>
    <property type="match status" value="1"/>
</dbReference>
<feature type="domain" description="Alpha-N-acetylglucosaminidase tim-barrel" evidence="2">
    <location>
        <begin position="1"/>
        <end position="59"/>
    </location>
</feature>
<evidence type="ECO:0000313" key="4">
    <source>
        <dbReference type="EMBL" id="KAG6514214.1"/>
    </source>
</evidence>
<name>A0A8J5H2J4_ZINOF</name>
<keyword evidence="1" id="KW-0472">Membrane</keyword>
<gene>
    <name evidence="4" type="ORF">ZIOFF_024559</name>
</gene>
<dbReference type="InterPro" id="IPR024732">
    <property type="entry name" value="NAGLU_C"/>
</dbReference>
<feature type="domain" description="Alpha-N-acetylglucosaminidase C-terminal" evidence="3">
    <location>
        <begin position="149"/>
        <end position="184"/>
    </location>
</feature>
<dbReference type="Gene3D" id="3.20.20.80">
    <property type="entry name" value="Glycosidases"/>
    <property type="match status" value="1"/>
</dbReference>
<evidence type="ECO:0000313" key="5">
    <source>
        <dbReference type="Proteomes" id="UP000734854"/>
    </source>
</evidence>
<accession>A0A8J5H2J4</accession>
<evidence type="ECO:0000259" key="3">
    <source>
        <dbReference type="Pfam" id="PF12972"/>
    </source>
</evidence>
<organism evidence="4 5">
    <name type="scientific">Zingiber officinale</name>
    <name type="common">Ginger</name>
    <name type="synonym">Amomum zingiber</name>
    <dbReference type="NCBI Taxonomy" id="94328"/>
    <lineage>
        <taxon>Eukaryota</taxon>
        <taxon>Viridiplantae</taxon>
        <taxon>Streptophyta</taxon>
        <taxon>Embryophyta</taxon>
        <taxon>Tracheophyta</taxon>
        <taxon>Spermatophyta</taxon>
        <taxon>Magnoliopsida</taxon>
        <taxon>Liliopsida</taxon>
        <taxon>Zingiberales</taxon>
        <taxon>Zingiberaceae</taxon>
        <taxon>Zingiber</taxon>
    </lineage>
</organism>
<feature type="transmembrane region" description="Helical" evidence="1">
    <location>
        <begin position="90"/>
        <end position="108"/>
    </location>
</feature>
<comment type="caution">
    <text evidence="4">The sequence shown here is derived from an EMBL/GenBank/DDBJ whole genome shotgun (WGS) entry which is preliminary data.</text>
</comment>
<dbReference type="InterPro" id="IPR007781">
    <property type="entry name" value="NAGLU"/>
</dbReference>
<evidence type="ECO:0000259" key="2">
    <source>
        <dbReference type="Pfam" id="PF05089"/>
    </source>
</evidence>
<dbReference type="EMBL" id="JACMSC010000007">
    <property type="protein sequence ID" value="KAG6514214.1"/>
    <property type="molecule type" value="Genomic_DNA"/>
</dbReference>
<keyword evidence="1" id="KW-0812">Transmembrane</keyword>
<proteinExistence type="predicted"/>
<dbReference type="Pfam" id="PF12972">
    <property type="entry name" value="NAGLU_C"/>
    <property type="match status" value="1"/>
</dbReference>
<dbReference type="Proteomes" id="UP000734854">
    <property type="component" value="Unassembled WGS sequence"/>
</dbReference>
<protein>
    <submittedName>
        <fullName evidence="4">Uncharacterized protein</fullName>
    </submittedName>
</protein>
<dbReference type="InterPro" id="IPR024733">
    <property type="entry name" value="NAGLU_tim-barrel"/>
</dbReference>
<dbReference type="PANTHER" id="PTHR12872:SF1">
    <property type="entry name" value="ALPHA-N-ACETYLGLUCOSAMINIDASE"/>
    <property type="match status" value="1"/>
</dbReference>
<dbReference type="AlphaFoldDB" id="A0A8J5H2J4"/>
<dbReference type="PANTHER" id="PTHR12872">
    <property type="entry name" value="ALPHA-N-ACETYLGLUCOSAMINIDASE"/>
    <property type="match status" value="1"/>
</dbReference>
<evidence type="ECO:0000256" key="1">
    <source>
        <dbReference type="SAM" id="Phobius"/>
    </source>
</evidence>